<dbReference type="Proteomes" id="UP000245699">
    <property type="component" value="Unassembled WGS sequence"/>
</dbReference>
<comment type="similarity">
    <text evidence="3">Belongs to the PIGX family.</text>
</comment>
<evidence type="ECO:0000256" key="5">
    <source>
        <dbReference type="ARBA" id="ARBA00022692"/>
    </source>
</evidence>
<dbReference type="InterPro" id="IPR013233">
    <property type="entry name" value="PIG-X/PBN1"/>
</dbReference>
<comment type="pathway">
    <text evidence="2">Glycolipid biosynthesis; glycosylphosphatidylinositol-anchor biosynthesis.</text>
</comment>
<evidence type="ECO:0000256" key="3">
    <source>
        <dbReference type="ARBA" id="ARBA00010345"/>
    </source>
</evidence>
<keyword evidence="13" id="KW-1185">Reference proteome</keyword>
<dbReference type="UniPathway" id="UPA00196"/>
<keyword evidence="9" id="KW-0325">Glycoprotein</keyword>
<dbReference type="PANTHER" id="PTHR28650:SF1">
    <property type="entry name" value="PHOSPHATIDYLINOSITOL-GLYCAN BIOSYNTHESIS CLASS X PROTEIN"/>
    <property type="match status" value="1"/>
</dbReference>
<dbReference type="InterPro" id="IPR040039">
    <property type="entry name" value="PIGX"/>
</dbReference>
<evidence type="ECO:0000256" key="7">
    <source>
        <dbReference type="ARBA" id="ARBA00022989"/>
    </source>
</evidence>
<name>A0A2T9Z1L9_9FUNG</name>
<organism evidence="12 13">
    <name type="scientific">Furculomyces boomerangus</name>
    <dbReference type="NCBI Taxonomy" id="61424"/>
    <lineage>
        <taxon>Eukaryota</taxon>
        <taxon>Fungi</taxon>
        <taxon>Fungi incertae sedis</taxon>
        <taxon>Zoopagomycota</taxon>
        <taxon>Kickxellomycotina</taxon>
        <taxon>Harpellomycetes</taxon>
        <taxon>Harpellales</taxon>
        <taxon>Harpellaceae</taxon>
        <taxon>Furculomyces</taxon>
    </lineage>
</organism>
<dbReference type="GO" id="GO:0006506">
    <property type="term" value="P:GPI anchor biosynthetic process"/>
    <property type="evidence" value="ECO:0007669"/>
    <property type="project" value="UniProtKB-UniPathway"/>
</dbReference>
<keyword evidence="8 10" id="KW-0472">Membrane</keyword>
<evidence type="ECO:0000256" key="11">
    <source>
        <dbReference type="SAM" id="SignalP"/>
    </source>
</evidence>
<reference evidence="12 13" key="1">
    <citation type="journal article" date="2018" name="MBio">
        <title>Comparative Genomics Reveals the Core Gene Toolbox for the Fungus-Insect Symbiosis.</title>
        <authorList>
            <person name="Wang Y."/>
            <person name="Stata M."/>
            <person name="Wang W."/>
            <person name="Stajich J.E."/>
            <person name="White M.M."/>
            <person name="Moncalvo J.M."/>
        </authorList>
    </citation>
    <scope>NUCLEOTIDE SEQUENCE [LARGE SCALE GENOMIC DNA]</scope>
    <source>
        <strain evidence="12 13">AUS-77-4</strain>
    </source>
</reference>
<keyword evidence="5 10" id="KW-0812">Transmembrane</keyword>
<evidence type="ECO:0000313" key="12">
    <source>
        <dbReference type="EMBL" id="PVU98487.1"/>
    </source>
</evidence>
<comment type="subcellular location">
    <subcellularLocation>
        <location evidence="1">Endoplasmic reticulum membrane</location>
        <topology evidence="1">Single-pass membrane protein</topology>
    </subcellularLocation>
</comment>
<evidence type="ECO:0000313" key="13">
    <source>
        <dbReference type="Proteomes" id="UP000245699"/>
    </source>
</evidence>
<proteinExistence type="inferred from homology"/>
<evidence type="ECO:0000256" key="4">
    <source>
        <dbReference type="ARBA" id="ARBA00022502"/>
    </source>
</evidence>
<dbReference type="PANTHER" id="PTHR28650">
    <property type="entry name" value="PHOSPHATIDYLINOSITOL-GLYCAN BIOSYNTHESIS CLASS X PROTEIN"/>
    <property type="match status" value="1"/>
</dbReference>
<evidence type="ECO:0000256" key="9">
    <source>
        <dbReference type="ARBA" id="ARBA00023180"/>
    </source>
</evidence>
<dbReference type="SMART" id="SM00780">
    <property type="entry name" value="PIG-X"/>
    <property type="match status" value="1"/>
</dbReference>
<dbReference type="STRING" id="61424.A0A2T9Z1L9"/>
<keyword evidence="7 10" id="KW-1133">Transmembrane helix</keyword>
<accession>A0A2T9Z1L9</accession>
<sequence>MIPNFIIIFYFKFLLCLFPLKINCRNQIPERLDPTIESNYFFTSEKKSSRIKYDNESKEWILDNLKTDIYHLHEFEIDCSKYLQSFEENNLKEIKIVVSIPQESKESKNSEIDLIKYSYLPSIEHKGVHLIIKSRESTKTIEDTADSTLENYLYNVIPEFVFNGKPKNGIFVNFNMQKPDSKKYFFRELSSDEKNNFTYETRSKLKKLDNNYQQNDENKGLNDIKEILNDVMGLYNINKINLNRLEVSIKLNETGINTNINNRKKSIFLKYQAFSRIATSANKNQEIRIRSFDLKFKEKNAGMFSFKESKININDKNKEYIETWHGKHLSKNTAASSKFSQKDDFTFDVSLSASNCVSKDIFENFFNNNMLNIHGFTNSLSVPTNVEIKNYKSFHPFIETEINYPNLDKNRIELLSNSKMNLFQPLWKTYFFDPYQLKDLESTLGKSHHFGKVELELPAESPMVTQWGTVLYLQGIKSVGGKHKNSGVPKDDNTLNQQFFEKLVSLKIPIHSRYRLPEAKESFSDSQINLNQGVEDGYVVEKIPIPFIFWECSEDGQAAEIKILRLKTSLPIPILYQLIFDIPEEPSHNTINLYYHSKALVSPSPLSPREDTDRHKLLARMPISNPEYNNVIKWSTLIVVLSGTLYLAIFMMKLKN</sequence>
<evidence type="ECO:0000256" key="8">
    <source>
        <dbReference type="ARBA" id="ARBA00023136"/>
    </source>
</evidence>
<protein>
    <recommendedName>
        <fullName evidence="14">Protein PBN1</fullName>
    </recommendedName>
</protein>
<dbReference type="AlphaFoldDB" id="A0A2T9Z1L9"/>
<evidence type="ECO:0008006" key="14">
    <source>
        <dbReference type="Google" id="ProtNLM"/>
    </source>
</evidence>
<keyword evidence="11" id="KW-0732">Signal</keyword>
<feature type="transmembrane region" description="Helical" evidence="10">
    <location>
        <begin position="631"/>
        <end position="652"/>
    </location>
</feature>
<feature type="chain" id="PRO_5015638829" description="Protein PBN1" evidence="11">
    <location>
        <begin position="25"/>
        <end position="656"/>
    </location>
</feature>
<dbReference type="GO" id="GO:0005789">
    <property type="term" value="C:endoplasmic reticulum membrane"/>
    <property type="evidence" value="ECO:0007669"/>
    <property type="project" value="UniProtKB-SubCell"/>
</dbReference>
<dbReference type="Pfam" id="PF08320">
    <property type="entry name" value="PIG-X"/>
    <property type="match status" value="1"/>
</dbReference>
<evidence type="ECO:0000256" key="1">
    <source>
        <dbReference type="ARBA" id="ARBA00004389"/>
    </source>
</evidence>
<keyword evidence="4" id="KW-0337">GPI-anchor biosynthesis</keyword>
<keyword evidence="6" id="KW-0256">Endoplasmic reticulum</keyword>
<feature type="signal peptide" evidence="11">
    <location>
        <begin position="1"/>
        <end position="24"/>
    </location>
</feature>
<dbReference type="EMBL" id="MBFT01000079">
    <property type="protein sequence ID" value="PVU98487.1"/>
    <property type="molecule type" value="Genomic_DNA"/>
</dbReference>
<comment type="caution">
    <text evidence="12">The sequence shown here is derived from an EMBL/GenBank/DDBJ whole genome shotgun (WGS) entry which is preliminary data.</text>
</comment>
<evidence type="ECO:0000256" key="6">
    <source>
        <dbReference type="ARBA" id="ARBA00022824"/>
    </source>
</evidence>
<evidence type="ECO:0000256" key="2">
    <source>
        <dbReference type="ARBA" id="ARBA00004687"/>
    </source>
</evidence>
<gene>
    <name evidence="12" type="ORF">BB559_001531</name>
</gene>
<dbReference type="OrthoDB" id="5546453at2759"/>
<evidence type="ECO:0000256" key="10">
    <source>
        <dbReference type="SAM" id="Phobius"/>
    </source>
</evidence>